<accession>A0AAV2HXZ5</accession>
<dbReference type="SUPFAM" id="SSF56784">
    <property type="entry name" value="HAD-like"/>
    <property type="match status" value="1"/>
</dbReference>
<dbReference type="InterPro" id="IPR023214">
    <property type="entry name" value="HAD_sf"/>
</dbReference>
<dbReference type="InterPro" id="IPR036412">
    <property type="entry name" value="HAD-like_sf"/>
</dbReference>
<dbReference type="SFLD" id="SFLDS00003">
    <property type="entry name" value="Haloacid_Dehalogenase"/>
    <property type="match status" value="1"/>
</dbReference>
<dbReference type="PANTHER" id="PTHR17901:SF14">
    <property type="entry name" value="MAGNESIUM-DEPENDENT PHOSPHATASE 1"/>
    <property type="match status" value="1"/>
</dbReference>
<dbReference type="InterPro" id="IPR010033">
    <property type="entry name" value="HAD_SF_ppase_IIIC"/>
</dbReference>
<evidence type="ECO:0000313" key="2">
    <source>
        <dbReference type="Proteomes" id="UP001497497"/>
    </source>
</evidence>
<dbReference type="InterPro" id="IPR035679">
    <property type="entry name" value="MDP-1_euk"/>
</dbReference>
<dbReference type="SFLD" id="SFLDG01129">
    <property type="entry name" value="C1.5:_HAD__Beta-PGM__Phosphata"/>
    <property type="match status" value="1"/>
</dbReference>
<dbReference type="AlphaFoldDB" id="A0AAV2HXZ5"/>
<dbReference type="Proteomes" id="UP001497497">
    <property type="component" value="Unassembled WGS sequence"/>
</dbReference>
<dbReference type="GO" id="GO:0003993">
    <property type="term" value="F:acid phosphatase activity"/>
    <property type="evidence" value="ECO:0007669"/>
    <property type="project" value="TreeGrafter"/>
</dbReference>
<comment type="caution">
    <text evidence="1">The sequence shown here is derived from an EMBL/GenBank/DDBJ whole genome shotgun (WGS) entry which is preliminary data.</text>
</comment>
<dbReference type="EMBL" id="CAXITT010000308">
    <property type="protein sequence ID" value="CAL1538651.1"/>
    <property type="molecule type" value="Genomic_DNA"/>
</dbReference>
<sequence length="214" mass="24876">MSISYFGNKILLERICLRLLRANNHQALNHSCRKKYQVCINEMAEPKLIVFDLVSISTSDYTLWPFWVDTHVDPPFRMSSDGKVYDAHKQHVKYYEDVPDILSHLHRSGFQLAIASRTSAVDEASSLTRLFNWDQFFQYRQIYPGSKITHFKKLHSQSGVAYEDMLFFDDEHRNIVDVSSLGVTCMFVPEGVNKAVFQQGMQLFKKNKDKRASQ</sequence>
<organism evidence="1 2">
    <name type="scientific">Lymnaea stagnalis</name>
    <name type="common">Great pond snail</name>
    <name type="synonym">Helix stagnalis</name>
    <dbReference type="NCBI Taxonomy" id="6523"/>
    <lineage>
        <taxon>Eukaryota</taxon>
        <taxon>Metazoa</taxon>
        <taxon>Spiralia</taxon>
        <taxon>Lophotrochozoa</taxon>
        <taxon>Mollusca</taxon>
        <taxon>Gastropoda</taxon>
        <taxon>Heterobranchia</taxon>
        <taxon>Euthyneura</taxon>
        <taxon>Panpulmonata</taxon>
        <taxon>Hygrophila</taxon>
        <taxon>Lymnaeoidea</taxon>
        <taxon>Lymnaeidae</taxon>
        <taxon>Lymnaea</taxon>
    </lineage>
</organism>
<reference evidence="1 2" key="1">
    <citation type="submission" date="2024-04" db="EMBL/GenBank/DDBJ databases">
        <authorList>
            <consortium name="Genoscope - CEA"/>
            <person name="William W."/>
        </authorList>
    </citation>
    <scope>NUCLEOTIDE SEQUENCE [LARGE SCALE GENOMIC DNA]</scope>
</reference>
<evidence type="ECO:0008006" key="3">
    <source>
        <dbReference type="Google" id="ProtNLM"/>
    </source>
</evidence>
<proteinExistence type="predicted"/>
<dbReference type="Gene3D" id="3.40.50.1000">
    <property type="entry name" value="HAD superfamily/HAD-like"/>
    <property type="match status" value="1"/>
</dbReference>
<dbReference type="CDD" id="cd07501">
    <property type="entry name" value="HAD_MDP-1_like"/>
    <property type="match status" value="1"/>
</dbReference>
<dbReference type="NCBIfam" id="TIGR01685">
    <property type="entry name" value="MDP-1"/>
    <property type="match status" value="1"/>
</dbReference>
<dbReference type="SFLD" id="SFLDG01131">
    <property type="entry name" value="C1.5.2:_MDP_Like"/>
    <property type="match status" value="1"/>
</dbReference>
<dbReference type="InterPro" id="IPR010036">
    <property type="entry name" value="MDP_1_eu_arc"/>
</dbReference>
<protein>
    <recommendedName>
        <fullName evidence="3">Magnesium-dependent phosphatase 1</fullName>
    </recommendedName>
</protein>
<dbReference type="NCBIfam" id="TIGR01681">
    <property type="entry name" value="HAD-SF-IIIC"/>
    <property type="match status" value="1"/>
</dbReference>
<gene>
    <name evidence="1" type="ORF">GSLYS_00012472001</name>
</gene>
<keyword evidence="2" id="KW-1185">Reference proteome</keyword>
<dbReference type="Pfam" id="PF12689">
    <property type="entry name" value="Acid_PPase"/>
    <property type="match status" value="1"/>
</dbReference>
<evidence type="ECO:0000313" key="1">
    <source>
        <dbReference type="EMBL" id="CAL1538651.1"/>
    </source>
</evidence>
<name>A0AAV2HXZ5_LYMST</name>
<dbReference type="PANTHER" id="PTHR17901">
    <property type="entry name" value="MAGNESIUM-DEPENDENT PHOSPHATASE 1 MDP1"/>
    <property type="match status" value="1"/>
</dbReference>